<comment type="similarity">
    <text evidence="1">Belongs to the short-chain dehydrogenases/reductases (SDR) family.</text>
</comment>
<evidence type="ECO:0000256" key="4">
    <source>
        <dbReference type="SAM" id="MobiDB-lite"/>
    </source>
</evidence>
<dbReference type="Gene3D" id="3.40.50.720">
    <property type="entry name" value="NAD(P)-binding Rossmann-like Domain"/>
    <property type="match status" value="1"/>
</dbReference>
<dbReference type="AlphaFoldDB" id="A0A0C3GYH1"/>
<keyword evidence="6" id="KW-1185">Reference proteome</keyword>
<reference evidence="5 6" key="1">
    <citation type="submission" date="2014-04" db="EMBL/GenBank/DDBJ databases">
        <authorList>
            <consortium name="DOE Joint Genome Institute"/>
            <person name="Kuo A."/>
            <person name="Martino E."/>
            <person name="Perotto S."/>
            <person name="Kohler A."/>
            <person name="Nagy L.G."/>
            <person name="Floudas D."/>
            <person name="Copeland A."/>
            <person name="Barry K.W."/>
            <person name="Cichocki N."/>
            <person name="Veneault-Fourrey C."/>
            <person name="LaButti K."/>
            <person name="Lindquist E.A."/>
            <person name="Lipzen A."/>
            <person name="Lundell T."/>
            <person name="Morin E."/>
            <person name="Murat C."/>
            <person name="Sun H."/>
            <person name="Tunlid A."/>
            <person name="Henrissat B."/>
            <person name="Grigoriev I.V."/>
            <person name="Hibbett D.S."/>
            <person name="Martin F."/>
            <person name="Nordberg H.P."/>
            <person name="Cantor M.N."/>
            <person name="Hua S.X."/>
        </authorList>
    </citation>
    <scope>NUCLEOTIDE SEQUENCE [LARGE SCALE GENOMIC DNA]</scope>
    <source>
        <strain evidence="5 6">Zn</strain>
    </source>
</reference>
<evidence type="ECO:0000256" key="1">
    <source>
        <dbReference type="ARBA" id="ARBA00006484"/>
    </source>
</evidence>
<keyword evidence="3" id="KW-0560">Oxidoreductase</keyword>
<evidence type="ECO:0000313" key="6">
    <source>
        <dbReference type="Proteomes" id="UP000054321"/>
    </source>
</evidence>
<gene>
    <name evidence="5" type="ORF">OIDMADRAFT_59798</name>
</gene>
<reference evidence="6" key="2">
    <citation type="submission" date="2015-01" db="EMBL/GenBank/DDBJ databases">
        <title>Evolutionary Origins and Diversification of the Mycorrhizal Mutualists.</title>
        <authorList>
            <consortium name="DOE Joint Genome Institute"/>
            <consortium name="Mycorrhizal Genomics Consortium"/>
            <person name="Kohler A."/>
            <person name="Kuo A."/>
            <person name="Nagy L.G."/>
            <person name="Floudas D."/>
            <person name="Copeland A."/>
            <person name="Barry K.W."/>
            <person name="Cichocki N."/>
            <person name="Veneault-Fourrey C."/>
            <person name="LaButti K."/>
            <person name="Lindquist E.A."/>
            <person name="Lipzen A."/>
            <person name="Lundell T."/>
            <person name="Morin E."/>
            <person name="Murat C."/>
            <person name="Riley R."/>
            <person name="Ohm R."/>
            <person name="Sun H."/>
            <person name="Tunlid A."/>
            <person name="Henrissat B."/>
            <person name="Grigoriev I.V."/>
            <person name="Hibbett D.S."/>
            <person name="Martin F."/>
        </authorList>
    </citation>
    <scope>NUCLEOTIDE SEQUENCE [LARGE SCALE GENOMIC DNA]</scope>
    <source>
        <strain evidence="6">Zn</strain>
    </source>
</reference>
<dbReference type="OrthoDB" id="542013at2759"/>
<dbReference type="SUPFAM" id="SSF51735">
    <property type="entry name" value="NAD(P)-binding Rossmann-fold domains"/>
    <property type="match status" value="1"/>
</dbReference>
<name>A0A0C3GYH1_OIDMZ</name>
<dbReference type="Pfam" id="PF00106">
    <property type="entry name" value="adh_short"/>
    <property type="match status" value="1"/>
</dbReference>
<proteinExistence type="inferred from homology"/>
<dbReference type="GO" id="GO:0016491">
    <property type="term" value="F:oxidoreductase activity"/>
    <property type="evidence" value="ECO:0007669"/>
    <property type="project" value="UniProtKB-KW"/>
</dbReference>
<dbReference type="PANTHER" id="PTHR24320">
    <property type="entry name" value="RETINOL DEHYDROGENASE"/>
    <property type="match status" value="1"/>
</dbReference>
<evidence type="ECO:0000256" key="3">
    <source>
        <dbReference type="ARBA" id="ARBA00023002"/>
    </source>
</evidence>
<dbReference type="PANTHER" id="PTHR24320:SF252">
    <property type="entry name" value="DEHYDROGENASE_REDUCTASE FAMILY PROTEIN, PUTATIVE (AFU_ORTHOLOGUE AFUA_3G08550)-RELATED"/>
    <property type="match status" value="1"/>
</dbReference>
<feature type="region of interest" description="Disordered" evidence="4">
    <location>
        <begin position="344"/>
        <end position="378"/>
    </location>
</feature>
<dbReference type="HOGENOM" id="CLU_010194_44_4_1"/>
<evidence type="ECO:0008006" key="7">
    <source>
        <dbReference type="Google" id="ProtNLM"/>
    </source>
</evidence>
<keyword evidence="2" id="KW-0521">NADP</keyword>
<evidence type="ECO:0000313" key="5">
    <source>
        <dbReference type="EMBL" id="KIM95321.1"/>
    </source>
</evidence>
<organism evidence="5 6">
    <name type="scientific">Oidiodendron maius (strain Zn)</name>
    <dbReference type="NCBI Taxonomy" id="913774"/>
    <lineage>
        <taxon>Eukaryota</taxon>
        <taxon>Fungi</taxon>
        <taxon>Dikarya</taxon>
        <taxon>Ascomycota</taxon>
        <taxon>Pezizomycotina</taxon>
        <taxon>Leotiomycetes</taxon>
        <taxon>Leotiomycetes incertae sedis</taxon>
        <taxon>Myxotrichaceae</taxon>
        <taxon>Oidiodendron</taxon>
    </lineage>
</organism>
<dbReference type="EMBL" id="KN832887">
    <property type="protein sequence ID" value="KIM95321.1"/>
    <property type="molecule type" value="Genomic_DNA"/>
</dbReference>
<evidence type="ECO:0000256" key="2">
    <source>
        <dbReference type="ARBA" id="ARBA00022857"/>
    </source>
</evidence>
<dbReference type="STRING" id="913774.A0A0C3GYH1"/>
<dbReference type="InParanoid" id="A0A0C3GYH1"/>
<accession>A0A0C3GYH1</accession>
<dbReference type="Proteomes" id="UP000054321">
    <property type="component" value="Unassembled WGS sequence"/>
</dbReference>
<dbReference type="InterPro" id="IPR002347">
    <property type="entry name" value="SDR_fam"/>
</dbReference>
<dbReference type="InterPro" id="IPR036291">
    <property type="entry name" value="NAD(P)-bd_dom_sf"/>
</dbReference>
<feature type="compositionally biased region" description="Polar residues" evidence="4">
    <location>
        <begin position="359"/>
        <end position="369"/>
    </location>
</feature>
<protein>
    <recommendedName>
        <fullName evidence="7">Ketoreductase (KR) domain-containing protein</fullName>
    </recommendedName>
</protein>
<sequence>MGLEPDSFPIRTLRHRAKLHIPAPTESFKVKTVLITGASGGICSEAARILIDLGAERLIFGVRNLDKGKKLAEELTGNFKDGDGPEILVWSLELKSFASVREFAQKAASLPRLDNVIIGAATALNERKVSEEGWEETLKINHLSNALLTILLLPTLASSAEKYKINPVLTNISSWSILSSGFFAKKWWKVRKGDLLKNISYHTKPAGSGLEYGHSKIVYLYFIRELCDKLDKGIDEREGSIIINSVDPGTASTYLTELFMAKGPQSLFLKYIRRPTEHCARTVVNACIPRLETHGKLIVDLSVSTYPKYMEKPKGRQVQTGFWEETKAALEKFSPGVSPYFDDIEAGRYPTPSHKESHANPSIQDSVVTEGNPETPES</sequence>